<evidence type="ECO:0000256" key="2">
    <source>
        <dbReference type="ARBA" id="ARBA00022707"/>
    </source>
</evidence>
<dbReference type="InterPro" id="IPR002048">
    <property type="entry name" value="EF_hand_dom"/>
</dbReference>
<dbReference type="EMBL" id="HBIR01011371">
    <property type="protein sequence ID" value="CAE0535272.1"/>
    <property type="molecule type" value="Transcribed_RNA"/>
</dbReference>
<evidence type="ECO:0000256" key="3">
    <source>
        <dbReference type="ARBA" id="ARBA00022723"/>
    </source>
</evidence>
<keyword evidence="5" id="KW-0106">Calcium</keyword>
<evidence type="ECO:0000256" key="1">
    <source>
        <dbReference type="ARBA" id="ARBA00006049"/>
    </source>
</evidence>
<sequence>MLRIARTSALATGAVGAARRAARAQPPTWRCGSLCNQTARRNNAAAGAFAFAAGTGMVGLASCDASSELEEALSALSAEGLCVAKESLVGYQKVFHDMGAGEGEGLSRAQIEAHVAKTTCERSRKVKQISEIVFHVFDHDGSGMITFPEFAAGLALIKASKERTCSEATKEFAWRCLDHEHTGFIRRREVLAWVKLLTAIGGLKADDKEKASMLGCVSLNSSGGFRRQVSPDELTSKYMKILDPQRKGQISKEEFFSHMDEVLDMMAVHQLLDPYVTKAV</sequence>
<comment type="similarity">
    <text evidence="1">Belongs to the recoverin family.</text>
</comment>
<dbReference type="InterPro" id="IPR018247">
    <property type="entry name" value="EF_Hand_1_Ca_BS"/>
</dbReference>
<dbReference type="InterPro" id="IPR028846">
    <property type="entry name" value="Recoverin"/>
</dbReference>
<keyword evidence="4" id="KW-0677">Repeat</keyword>
<dbReference type="Gene3D" id="1.10.238.10">
    <property type="entry name" value="EF-hand"/>
    <property type="match status" value="1"/>
</dbReference>
<evidence type="ECO:0000256" key="5">
    <source>
        <dbReference type="ARBA" id="ARBA00022837"/>
    </source>
</evidence>
<organism evidence="8">
    <name type="scientific">Emiliania huxleyi</name>
    <name type="common">Coccolithophore</name>
    <name type="synonym">Pontosphaera huxleyi</name>
    <dbReference type="NCBI Taxonomy" id="2903"/>
    <lineage>
        <taxon>Eukaryota</taxon>
        <taxon>Haptista</taxon>
        <taxon>Haptophyta</taxon>
        <taxon>Prymnesiophyceae</taxon>
        <taxon>Isochrysidales</taxon>
        <taxon>Noelaerhabdaceae</taxon>
        <taxon>Emiliania</taxon>
    </lineage>
</organism>
<protein>
    <recommendedName>
        <fullName evidence="7">EF-hand domain-containing protein</fullName>
    </recommendedName>
</protein>
<dbReference type="AlphaFoldDB" id="A0A7S3RUJ8"/>
<accession>A0A7S3RUJ8</accession>
<reference evidence="8" key="1">
    <citation type="submission" date="2021-01" db="EMBL/GenBank/DDBJ databases">
        <authorList>
            <person name="Corre E."/>
            <person name="Pelletier E."/>
            <person name="Niang G."/>
            <person name="Scheremetjew M."/>
            <person name="Finn R."/>
            <person name="Kale V."/>
            <person name="Holt S."/>
            <person name="Cochrane G."/>
            <person name="Meng A."/>
            <person name="Brown T."/>
            <person name="Cohen L."/>
        </authorList>
    </citation>
    <scope>NUCLEOTIDE SEQUENCE</scope>
    <source>
        <strain evidence="8">379</strain>
    </source>
</reference>
<keyword evidence="6" id="KW-0449">Lipoprotein</keyword>
<keyword evidence="3" id="KW-0479">Metal-binding</keyword>
<dbReference type="GO" id="GO:0005509">
    <property type="term" value="F:calcium ion binding"/>
    <property type="evidence" value="ECO:0007669"/>
    <property type="project" value="InterPro"/>
</dbReference>
<keyword evidence="2" id="KW-0519">Myristate</keyword>
<dbReference type="SUPFAM" id="SSF47473">
    <property type="entry name" value="EF-hand"/>
    <property type="match status" value="1"/>
</dbReference>
<evidence type="ECO:0000259" key="7">
    <source>
        <dbReference type="PROSITE" id="PS50222"/>
    </source>
</evidence>
<dbReference type="PROSITE" id="PS00018">
    <property type="entry name" value="EF_HAND_1"/>
    <property type="match status" value="1"/>
</dbReference>
<evidence type="ECO:0000256" key="4">
    <source>
        <dbReference type="ARBA" id="ARBA00022737"/>
    </source>
</evidence>
<evidence type="ECO:0000256" key="6">
    <source>
        <dbReference type="ARBA" id="ARBA00023288"/>
    </source>
</evidence>
<proteinExistence type="inferred from homology"/>
<dbReference type="PANTHER" id="PTHR23055">
    <property type="entry name" value="CALCIUM BINDING PROTEINS"/>
    <property type="match status" value="1"/>
</dbReference>
<dbReference type="Pfam" id="PF13202">
    <property type="entry name" value="EF-hand_5"/>
    <property type="match status" value="1"/>
</dbReference>
<name>A0A7S3RUJ8_EMIHU</name>
<dbReference type="PANTHER" id="PTHR23055:SF178">
    <property type="entry name" value="NEUROCALCIN HOMOLOG"/>
    <property type="match status" value="1"/>
</dbReference>
<feature type="domain" description="EF-hand" evidence="7">
    <location>
        <begin position="125"/>
        <end position="160"/>
    </location>
</feature>
<dbReference type="PROSITE" id="PS50222">
    <property type="entry name" value="EF_HAND_2"/>
    <property type="match status" value="1"/>
</dbReference>
<evidence type="ECO:0000313" key="8">
    <source>
        <dbReference type="EMBL" id="CAE0535272.1"/>
    </source>
</evidence>
<gene>
    <name evidence="8" type="ORF">EHUX00137_LOCUS8208</name>
</gene>
<dbReference type="InterPro" id="IPR011992">
    <property type="entry name" value="EF-hand-dom_pair"/>
</dbReference>